<evidence type="ECO:0000313" key="2">
    <source>
        <dbReference type="Proteomes" id="UP000315017"/>
    </source>
</evidence>
<dbReference type="PANTHER" id="PTHR43737:SF1">
    <property type="entry name" value="DUF1501 DOMAIN-CONTAINING PROTEIN"/>
    <property type="match status" value="1"/>
</dbReference>
<dbReference type="RefSeq" id="WP_145098514.1">
    <property type="nucleotide sequence ID" value="NZ_CP036274.1"/>
</dbReference>
<gene>
    <name evidence="1" type="ORF">ETAA8_65730</name>
</gene>
<dbReference type="AlphaFoldDB" id="A0A517YMH8"/>
<dbReference type="OrthoDB" id="127333at2"/>
<dbReference type="KEGG" id="aagg:ETAA8_65730"/>
<dbReference type="PANTHER" id="PTHR43737">
    <property type="entry name" value="BLL7424 PROTEIN"/>
    <property type="match status" value="1"/>
</dbReference>
<evidence type="ECO:0008006" key="3">
    <source>
        <dbReference type="Google" id="ProtNLM"/>
    </source>
</evidence>
<evidence type="ECO:0000313" key="1">
    <source>
        <dbReference type="EMBL" id="QDU31416.1"/>
    </source>
</evidence>
<accession>A0A517YMH8</accession>
<keyword evidence="2" id="KW-1185">Reference proteome</keyword>
<dbReference type="Pfam" id="PF07394">
    <property type="entry name" value="DUF1501"/>
    <property type="match status" value="1"/>
</dbReference>
<dbReference type="SUPFAM" id="SSF53649">
    <property type="entry name" value="Alkaline phosphatase-like"/>
    <property type="match status" value="1"/>
</dbReference>
<dbReference type="InterPro" id="IPR010869">
    <property type="entry name" value="DUF1501"/>
</dbReference>
<dbReference type="Gene3D" id="3.40.720.10">
    <property type="entry name" value="Alkaline Phosphatase, subunit A"/>
    <property type="match status" value="1"/>
</dbReference>
<dbReference type="Proteomes" id="UP000315017">
    <property type="component" value="Chromosome"/>
</dbReference>
<name>A0A517YMH8_9BACT</name>
<protein>
    <recommendedName>
        <fullName evidence="3">DUF1501 domain-containing protein</fullName>
    </recommendedName>
</protein>
<proteinExistence type="predicted"/>
<sequence>MTNRKFCDGLQRRDLLKVGLTGLFGSGLSLDGMLRAENIGAAANDRGLSVIYVFLKGGLSTIDTIDMKPSAPAEFRGDFNPGATNVPGLQICDLLPKMALQMDKMALLRGFGHKNSDHGAADHYMLTGYFPQAGFNPSLSPNNQRPSLGSIIAKKLGPQNGSARAASPIPTYVCLPQMHNSAGAAYLGATCAPLSVEADPAAPDFSVPDLVPPLTLSADRLSSRQALLAKVDKYQKSAELEANSRAKTVDVFRQKAFDLIVSPAAKQAFNLHAENDKLRDEYGRNTLGQSCLMSRRLVEAGVRCVTIEHANWDTHDGNFATLKRDLLPQLDPAISTLFRDLSERGMLEKTLVVVSGEFGRTPRINKNAGRDHWGPSFTVILGGGGIQGGRVIGASDERAERPADQPHGPEDLFATMTHLLGIDPQQEFLTQEGRPIKIVNDGKIIRSLL</sequence>
<reference evidence="1 2" key="1">
    <citation type="submission" date="2019-02" db="EMBL/GenBank/DDBJ databases">
        <title>Deep-cultivation of Planctomycetes and their phenomic and genomic characterization uncovers novel biology.</title>
        <authorList>
            <person name="Wiegand S."/>
            <person name="Jogler M."/>
            <person name="Boedeker C."/>
            <person name="Pinto D."/>
            <person name="Vollmers J."/>
            <person name="Rivas-Marin E."/>
            <person name="Kohn T."/>
            <person name="Peeters S.H."/>
            <person name="Heuer A."/>
            <person name="Rast P."/>
            <person name="Oberbeckmann S."/>
            <person name="Bunk B."/>
            <person name="Jeske O."/>
            <person name="Meyerdierks A."/>
            <person name="Storesund J.E."/>
            <person name="Kallscheuer N."/>
            <person name="Luecker S."/>
            <person name="Lage O.M."/>
            <person name="Pohl T."/>
            <person name="Merkel B.J."/>
            <person name="Hornburger P."/>
            <person name="Mueller R.-W."/>
            <person name="Bruemmer F."/>
            <person name="Labrenz M."/>
            <person name="Spormann A.M."/>
            <person name="Op den Camp H."/>
            <person name="Overmann J."/>
            <person name="Amann R."/>
            <person name="Jetten M.S.M."/>
            <person name="Mascher T."/>
            <person name="Medema M.H."/>
            <person name="Devos D.P."/>
            <person name="Kaster A.-K."/>
            <person name="Ovreas L."/>
            <person name="Rohde M."/>
            <person name="Galperin M.Y."/>
            <person name="Jogler C."/>
        </authorList>
    </citation>
    <scope>NUCLEOTIDE SEQUENCE [LARGE SCALE GENOMIC DNA]</scope>
    <source>
        <strain evidence="1 2">ETA_A8</strain>
    </source>
</reference>
<organism evidence="1 2">
    <name type="scientific">Anatilimnocola aggregata</name>
    <dbReference type="NCBI Taxonomy" id="2528021"/>
    <lineage>
        <taxon>Bacteria</taxon>
        <taxon>Pseudomonadati</taxon>
        <taxon>Planctomycetota</taxon>
        <taxon>Planctomycetia</taxon>
        <taxon>Pirellulales</taxon>
        <taxon>Pirellulaceae</taxon>
        <taxon>Anatilimnocola</taxon>
    </lineage>
</organism>
<dbReference type="InterPro" id="IPR017850">
    <property type="entry name" value="Alkaline_phosphatase_core_sf"/>
</dbReference>
<dbReference type="EMBL" id="CP036274">
    <property type="protein sequence ID" value="QDU31416.1"/>
    <property type="molecule type" value="Genomic_DNA"/>
</dbReference>